<organism evidence="2">
    <name type="scientific">Haptolina ericina</name>
    <dbReference type="NCBI Taxonomy" id="156174"/>
    <lineage>
        <taxon>Eukaryota</taxon>
        <taxon>Haptista</taxon>
        <taxon>Haptophyta</taxon>
        <taxon>Prymnesiophyceae</taxon>
        <taxon>Prymnesiales</taxon>
        <taxon>Prymnesiaceae</taxon>
        <taxon>Haptolina</taxon>
    </lineage>
</organism>
<name>A0A7S3ETF9_9EUKA</name>
<dbReference type="Pfam" id="PF03407">
    <property type="entry name" value="Nucleotid_trans"/>
    <property type="match status" value="1"/>
</dbReference>
<gene>
    <name evidence="2" type="ORF">HERI1096_LOCUS4278</name>
</gene>
<reference evidence="2" key="1">
    <citation type="submission" date="2021-01" db="EMBL/GenBank/DDBJ databases">
        <authorList>
            <person name="Corre E."/>
            <person name="Pelletier E."/>
            <person name="Niang G."/>
            <person name="Scheremetjew M."/>
            <person name="Finn R."/>
            <person name="Kale V."/>
            <person name="Holt S."/>
            <person name="Cochrane G."/>
            <person name="Meng A."/>
            <person name="Brown T."/>
            <person name="Cohen L."/>
        </authorList>
    </citation>
    <scope>NUCLEOTIDE SEQUENCE</scope>
    <source>
        <strain evidence="2">CCMP281</strain>
    </source>
</reference>
<dbReference type="EMBL" id="HBHX01007712">
    <property type="protein sequence ID" value="CAE0103620.1"/>
    <property type="molecule type" value="Transcribed_RNA"/>
</dbReference>
<protein>
    <recommendedName>
        <fullName evidence="1">Nucleotide-diphospho-sugar transferase domain-containing protein</fullName>
    </recommendedName>
</protein>
<dbReference type="GO" id="GO:0016757">
    <property type="term" value="F:glycosyltransferase activity"/>
    <property type="evidence" value="ECO:0007669"/>
    <property type="project" value="TreeGrafter"/>
</dbReference>
<proteinExistence type="predicted"/>
<dbReference type="InterPro" id="IPR005069">
    <property type="entry name" value="Nucl-diP-sugar_transferase"/>
</dbReference>
<sequence length="338" mass="37966">MAAADRWRIVTLALTNVGQAHFWWNLKCSLIAAGVTNDVVIGADDEACIAAYQMPHTRCIVPNWLFTSGGFSHHTQKLDDNVTGSASYGSSSFIKLQRMKTRPVLEVLALGYHVLYTDLDVYWAADPREWLLARAALDMSWDDADRQYTRGADGGNMSVAFDLLIQSDFVPWNARPCGKDTDCRKSFRCGISHSGSRGRVCAPEANAGFYFMRSSDASRAFVRELQRMYAHRGTPRDMTEQPVFNKVLASVRRQMTWQLLPVQLFTNGWAYRGRRVRPPIGAMPFIVHHNWMSGGLHKRTRMKDWGMWALADDASGSDQPVCMPNHAATAVEKSRTGK</sequence>
<dbReference type="InterPro" id="IPR052636">
    <property type="entry name" value="UDP-D-xylose:L-fucose_XylT"/>
</dbReference>
<accession>A0A7S3ETF9</accession>
<evidence type="ECO:0000313" key="2">
    <source>
        <dbReference type="EMBL" id="CAE0103620.1"/>
    </source>
</evidence>
<dbReference type="PANTHER" id="PTHR47032">
    <property type="entry name" value="UDP-D-XYLOSE:L-FUCOSE ALPHA-1,3-D-XYLOSYLTRANSFERASE-RELATED"/>
    <property type="match status" value="1"/>
</dbReference>
<dbReference type="AlphaFoldDB" id="A0A7S3ETF9"/>
<dbReference type="GO" id="GO:0005794">
    <property type="term" value="C:Golgi apparatus"/>
    <property type="evidence" value="ECO:0007669"/>
    <property type="project" value="TreeGrafter"/>
</dbReference>
<feature type="domain" description="Nucleotide-diphospho-sugar transferase" evidence="1">
    <location>
        <begin position="73"/>
        <end position="302"/>
    </location>
</feature>
<evidence type="ECO:0000259" key="1">
    <source>
        <dbReference type="Pfam" id="PF03407"/>
    </source>
</evidence>
<dbReference type="PANTHER" id="PTHR47032:SF1">
    <property type="entry name" value="UDP-D-XYLOSE:L-FUCOSE ALPHA-1,3-D-XYLOSYLTRANSFERASE-RELATED"/>
    <property type="match status" value="1"/>
</dbReference>